<dbReference type="RefSeq" id="WP_228231471.1">
    <property type="nucleotide sequence ID" value="NZ_JAJGMW010000029.1"/>
</dbReference>
<dbReference type="InterPro" id="IPR002508">
    <property type="entry name" value="MurNAc-LAA_cat"/>
</dbReference>
<evidence type="ECO:0000313" key="5">
    <source>
        <dbReference type="EMBL" id="MCC4214409.1"/>
    </source>
</evidence>
<evidence type="ECO:0000256" key="3">
    <source>
        <dbReference type="ARBA" id="ARBA00022801"/>
    </source>
</evidence>
<sequence length="195" mass="22259">MLLITQNARLRKKLQNVIWMFLLLNISLIYGQELDRPLRVVIDPGHGGKDSGAVGVNGIQEKDLVLEIALKMSQLNEFDGKPAEYFLTRYTDTLISLRDRTKLARILRADYYISLHFNDAPNRNASGVEVFVSNQENRYSRQSIWLGLVLGKSLVRLTGQRNRGVKFANFQVLRDLKDVCPVVLVELGFINTLFH</sequence>
<dbReference type="EC" id="3.5.1.28" evidence="2"/>
<protein>
    <recommendedName>
        <fullName evidence="2">N-acetylmuramoyl-L-alanine amidase</fullName>
        <ecNumber evidence="2">3.5.1.28</ecNumber>
    </recommendedName>
</protein>
<dbReference type="Pfam" id="PF01520">
    <property type="entry name" value="Amidase_3"/>
    <property type="match status" value="1"/>
</dbReference>
<dbReference type="SUPFAM" id="SSF53187">
    <property type="entry name" value="Zn-dependent exopeptidases"/>
    <property type="match status" value="1"/>
</dbReference>
<accession>A0ABS8GWL0</accession>
<organism evidence="5 6">
    <name type="scientific">Leeuwenhoekiella parthenopeia</name>
    <dbReference type="NCBI Taxonomy" id="2890320"/>
    <lineage>
        <taxon>Bacteria</taxon>
        <taxon>Pseudomonadati</taxon>
        <taxon>Bacteroidota</taxon>
        <taxon>Flavobacteriia</taxon>
        <taxon>Flavobacteriales</taxon>
        <taxon>Flavobacteriaceae</taxon>
        <taxon>Leeuwenhoekiella</taxon>
    </lineage>
</organism>
<evidence type="ECO:0000256" key="2">
    <source>
        <dbReference type="ARBA" id="ARBA00011901"/>
    </source>
</evidence>
<dbReference type="InterPro" id="IPR050695">
    <property type="entry name" value="N-acetylmuramoyl_amidase_3"/>
</dbReference>
<dbReference type="PANTHER" id="PTHR30404:SF0">
    <property type="entry name" value="N-ACETYLMURAMOYL-L-ALANINE AMIDASE AMIC"/>
    <property type="match status" value="1"/>
</dbReference>
<keyword evidence="6" id="KW-1185">Reference proteome</keyword>
<dbReference type="Gene3D" id="3.40.630.40">
    <property type="entry name" value="Zn-dependent exopeptidases"/>
    <property type="match status" value="1"/>
</dbReference>
<evidence type="ECO:0000313" key="6">
    <source>
        <dbReference type="Proteomes" id="UP001197770"/>
    </source>
</evidence>
<dbReference type="EMBL" id="JAJGMW010000029">
    <property type="protein sequence ID" value="MCC4214409.1"/>
    <property type="molecule type" value="Genomic_DNA"/>
</dbReference>
<keyword evidence="3" id="KW-0378">Hydrolase</keyword>
<evidence type="ECO:0000256" key="1">
    <source>
        <dbReference type="ARBA" id="ARBA00001561"/>
    </source>
</evidence>
<feature type="domain" description="MurNAc-LAA" evidence="4">
    <location>
        <begin position="101"/>
        <end position="191"/>
    </location>
</feature>
<evidence type="ECO:0000259" key="4">
    <source>
        <dbReference type="SMART" id="SM00646"/>
    </source>
</evidence>
<proteinExistence type="predicted"/>
<dbReference type="SMART" id="SM00646">
    <property type="entry name" value="Ami_3"/>
    <property type="match status" value="1"/>
</dbReference>
<comment type="catalytic activity">
    <reaction evidence="1">
        <text>Hydrolyzes the link between N-acetylmuramoyl residues and L-amino acid residues in certain cell-wall glycopeptides.</text>
        <dbReference type="EC" id="3.5.1.28"/>
    </reaction>
</comment>
<name>A0ABS8GWL0_9FLAO</name>
<reference evidence="5 6" key="1">
    <citation type="submission" date="2021-11" db="EMBL/GenBank/DDBJ databases">
        <title>Seasonal and diel survey of microbial diversity of the Tyrrhenian coast.</title>
        <authorList>
            <person name="Gattoni G."/>
            <person name="Corral P."/>
        </authorList>
    </citation>
    <scope>NUCLEOTIDE SEQUENCE [LARGE SCALE GENOMIC DNA]</scope>
    <source>
        <strain evidence="5 6">Mr9</strain>
    </source>
</reference>
<dbReference type="PANTHER" id="PTHR30404">
    <property type="entry name" value="N-ACETYLMURAMOYL-L-ALANINE AMIDASE"/>
    <property type="match status" value="1"/>
</dbReference>
<comment type="caution">
    <text evidence="5">The sequence shown here is derived from an EMBL/GenBank/DDBJ whole genome shotgun (WGS) entry which is preliminary data.</text>
</comment>
<dbReference type="Proteomes" id="UP001197770">
    <property type="component" value="Unassembled WGS sequence"/>
</dbReference>
<dbReference type="CDD" id="cd02696">
    <property type="entry name" value="MurNAc-LAA"/>
    <property type="match status" value="1"/>
</dbReference>
<gene>
    <name evidence="5" type="ORF">LLW17_16915</name>
</gene>